<reference evidence="1" key="1">
    <citation type="submission" date="2021-05" db="EMBL/GenBank/DDBJ databases">
        <authorList>
            <person name="Pietrasiak N."/>
            <person name="Ward R."/>
            <person name="Stajich J.E."/>
            <person name="Kurbessoian T."/>
        </authorList>
    </citation>
    <scope>NUCLEOTIDE SEQUENCE</scope>
    <source>
        <strain evidence="1">HA4357-MV3</strain>
    </source>
</reference>
<dbReference type="EMBL" id="JAHHHW010000047">
    <property type="protein sequence ID" value="MBW4431067.1"/>
    <property type="molecule type" value="Genomic_DNA"/>
</dbReference>
<sequence>MSKTPKLAAQEDLHKRIDKVVSMKKRLEREVVGIHESNQVAPSGCRIARYLAKGRKGVYWYYKLHAATPIFPTRIDGKLSKYKHLGKAGSQAYMNAMEQMTARTRIEALDRSIEALKQGLKDLVEETSK</sequence>
<reference evidence="1" key="2">
    <citation type="journal article" date="2022" name="Microbiol. Resour. Announc.">
        <title>Metagenome Sequencing to Explore Phylogenomics of Terrestrial Cyanobacteria.</title>
        <authorList>
            <person name="Ward R.D."/>
            <person name="Stajich J.E."/>
            <person name="Johansen J.R."/>
            <person name="Huntemann M."/>
            <person name="Clum A."/>
            <person name="Foster B."/>
            <person name="Foster B."/>
            <person name="Roux S."/>
            <person name="Palaniappan K."/>
            <person name="Varghese N."/>
            <person name="Mukherjee S."/>
            <person name="Reddy T.B.K."/>
            <person name="Daum C."/>
            <person name="Copeland A."/>
            <person name="Chen I.A."/>
            <person name="Ivanova N.N."/>
            <person name="Kyrpides N.C."/>
            <person name="Shapiro N."/>
            <person name="Eloe-Fadrosh E.A."/>
            <person name="Pietrasiak N."/>
        </authorList>
    </citation>
    <scope>NUCLEOTIDE SEQUENCE</scope>
    <source>
        <strain evidence="1">HA4357-MV3</strain>
    </source>
</reference>
<evidence type="ECO:0000313" key="1">
    <source>
        <dbReference type="EMBL" id="MBW4431067.1"/>
    </source>
</evidence>
<comment type="caution">
    <text evidence="1">The sequence shown here is derived from an EMBL/GenBank/DDBJ whole genome shotgun (WGS) entry which is preliminary data.</text>
</comment>
<dbReference type="AlphaFoldDB" id="A0A9E3LRT4"/>
<accession>A0A9E3LRT4</accession>
<dbReference type="Proteomes" id="UP000813215">
    <property type="component" value="Unassembled WGS sequence"/>
</dbReference>
<protein>
    <submittedName>
        <fullName evidence="1">Uncharacterized protein</fullName>
    </submittedName>
</protein>
<gene>
    <name evidence="1" type="ORF">KME28_04855</name>
</gene>
<organism evidence="1 2">
    <name type="scientific">Pelatocladus maniniholoensis HA4357-MV3</name>
    <dbReference type="NCBI Taxonomy" id="1117104"/>
    <lineage>
        <taxon>Bacteria</taxon>
        <taxon>Bacillati</taxon>
        <taxon>Cyanobacteriota</taxon>
        <taxon>Cyanophyceae</taxon>
        <taxon>Nostocales</taxon>
        <taxon>Nostocaceae</taxon>
        <taxon>Pelatocladus</taxon>
    </lineage>
</organism>
<evidence type="ECO:0000313" key="2">
    <source>
        <dbReference type="Proteomes" id="UP000813215"/>
    </source>
</evidence>
<name>A0A9E3LRT4_9NOST</name>
<proteinExistence type="predicted"/>